<keyword evidence="3" id="KW-1185">Reference proteome</keyword>
<proteinExistence type="predicted"/>
<sequence>MMAAPGGAPVAGMGTTGHGGPGGGSGGGGFNPGPGSGSGSIAATASATVTANSSQLTAEQKRKLLWGAKKVETVVNQGAESLFGANRWDRAAEVRCGRGAGPDWKRHRPSSIVLALGCD</sequence>
<feature type="region of interest" description="Disordered" evidence="1">
    <location>
        <begin position="1"/>
        <end position="56"/>
    </location>
</feature>
<name>A0A8J4AS72_9CHLO</name>
<organism evidence="2 3">
    <name type="scientific">Volvox africanus</name>
    <dbReference type="NCBI Taxonomy" id="51714"/>
    <lineage>
        <taxon>Eukaryota</taxon>
        <taxon>Viridiplantae</taxon>
        <taxon>Chlorophyta</taxon>
        <taxon>core chlorophytes</taxon>
        <taxon>Chlorophyceae</taxon>
        <taxon>CS clade</taxon>
        <taxon>Chlamydomonadales</taxon>
        <taxon>Volvocaceae</taxon>
        <taxon>Volvox</taxon>
    </lineage>
</organism>
<feature type="compositionally biased region" description="Low complexity" evidence="1">
    <location>
        <begin position="39"/>
        <end position="50"/>
    </location>
</feature>
<feature type="compositionally biased region" description="Gly residues" evidence="1">
    <location>
        <begin position="14"/>
        <end position="38"/>
    </location>
</feature>
<dbReference type="EMBL" id="BNCO01000004">
    <property type="protein sequence ID" value="GIL46638.1"/>
    <property type="molecule type" value="Genomic_DNA"/>
</dbReference>
<gene>
    <name evidence="2" type="ORF">Vafri_3585</name>
</gene>
<protein>
    <submittedName>
        <fullName evidence="2">Uncharacterized protein</fullName>
    </submittedName>
</protein>
<evidence type="ECO:0000256" key="1">
    <source>
        <dbReference type="SAM" id="MobiDB-lite"/>
    </source>
</evidence>
<evidence type="ECO:0000313" key="3">
    <source>
        <dbReference type="Proteomes" id="UP000747399"/>
    </source>
</evidence>
<dbReference type="AlphaFoldDB" id="A0A8J4AS72"/>
<evidence type="ECO:0000313" key="2">
    <source>
        <dbReference type="EMBL" id="GIL46638.1"/>
    </source>
</evidence>
<reference evidence="2" key="1">
    <citation type="journal article" date="2021" name="Proc. Natl. Acad. Sci. U.S.A.">
        <title>Three genomes in the algal genus Volvox reveal the fate of a haploid sex-determining region after a transition to homothallism.</title>
        <authorList>
            <person name="Yamamoto K."/>
            <person name="Hamaji T."/>
            <person name="Kawai-Toyooka H."/>
            <person name="Matsuzaki R."/>
            <person name="Takahashi F."/>
            <person name="Nishimura Y."/>
            <person name="Kawachi M."/>
            <person name="Noguchi H."/>
            <person name="Minakuchi Y."/>
            <person name="Umen J.G."/>
            <person name="Toyoda A."/>
            <person name="Nozaki H."/>
        </authorList>
    </citation>
    <scope>NUCLEOTIDE SEQUENCE</scope>
    <source>
        <strain evidence="2">NIES-3780</strain>
    </source>
</reference>
<comment type="caution">
    <text evidence="2">The sequence shown here is derived from an EMBL/GenBank/DDBJ whole genome shotgun (WGS) entry which is preliminary data.</text>
</comment>
<dbReference type="Proteomes" id="UP000747399">
    <property type="component" value="Unassembled WGS sequence"/>
</dbReference>
<feature type="compositionally biased region" description="Low complexity" evidence="1">
    <location>
        <begin position="1"/>
        <end position="13"/>
    </location>
</feature>
<accession>A0A8J4AS72</accession>